<sequence length="83" mass="8981">MEFDVALTVVERSASTQEDSEARSSGMISVVRSSAETGTVATDHEATSQEAVSRVRFSVMLSQPGDVDVYQEPNFAELGRRLA</sequence>
<proteinExistence type="predicted"/>
<accession>A0A2A2SDL2</accession>
<keyword evidence="2" id="KW-1185">Reference proteome</keyword>
<dbReference type="EMBL" id="NSLI01000004">
    <property type="protein sequence ID" value="PAX07339.1"/>
    <property type="molecule type" value="Genomic_DNA"/>
</dbReference>
<evidence type="ECO:0000313" key="2">
    <source>
        <dbReference type="Proteomes" id="UP000218151"/>
    </source>
</evidence>
<evidence type="ECO:0000313" key="1">
    <source>
        <dbReference type="EMBL" id="PAX07339.1"/>
    </source>
</evidence>
<reference evidence="2" key="1">
    <citation type="submission" date="2017-09" db="EMBL/GenBank/DDBJ databases">
        <authorList>
            <person name="Feng G."/>
            <person name="Zhu H."/>
        </authorList>
    </citation>
    <scope>NUCLEOTIDE SEQUENCE [LARGE SCALE GENOMIC DNA]</scope>
    <source>
        <strain evidence="2">1PNM-20</strain>
    </source>
</reference>
<gene>
    <name evidence="1" type="ORF">CKY28_15095</name>
</gene>
<dbReference type="AlphaFoldDB" id="A0A2A2SDL2"/>
<comment type="caution">
    <text evidence="1">The sequence shown here is derived from an EMBL/GenBank/DDBJ whole genome shotgun (WGS) entry which is preliminary data.</text>
</comment>
<protein>
    <submittedName>
        <fullName evidence="1">Uncharacterized protein</fullName>
    </submittedName>
</protein>
<dbReference type="Proteomes" id="UP000218151">
    <property type="component" value="Unassembled WGS sequence"/>
</dbReference>
<organism evidence="1 2">
    <name type="scientific">Sphingomonas lenta</name>
    <dbReference type="NCBI Taxonomy" id="1141887"/>
    <lineage>
        <taxon>Bacteria</taxon>
        <taxon>Pseudomonadati</taxon>
        <taxon>Pseudomonadota</taxon>
        <taxon>Alphaproteobacteria</taxon>
        <taxon>Sphingomonadales</taxon>
        <taxon>Sphingomonadaceae</taxon>
        <taxon>Sphingomonas</taxon>
    </lineage>
</organism>
<name>A0A2A2SDL2_9SPHN</name>